<proteinExistence type="predicted"/>
<dbReference type="EMBL" id="KT832477">
    <property type="protein sequence ID" value="ALM25957.1"/>
    <property type="molecule type" value="Genomic_DNA"/>
</dbReference>
<keyword evidence="1" id="KW-0812">Transmembrane</keyword>
<reference evidence="3" key="2">
    <citation type="journal article" date="2011" name="Vet. Microbiol.">
        <title>Detection and evaluation of novel herpesviruses in routine and pathological samples from Asian and African elephants: identification of two new probosciviruses (EEHV5 and EEHV6) and two new gammaherpesviruses (EGHV3B and EGHV5).</title>
        <authorList>
            <person name="Latimer E"/>
            <person name="Zong JC"/>
            <person name="Heaggans SY"/>
            <person name="Richman LK"/>
            <person name="Hayward GS."/>
        </authorList>
    </citation>
    <scope>NUCLEOTIDE SEQUENCE [LARGE SCALE GENOMIC DNA]</scope>
</reference>
<dbReference type="RefSeq" id="YP_009179270.1">
    <property type="nucleotide sequence ID" value="NC_028379.1"/>
</dbReference>
<accession>A0A0S1TQI3</accession>
<reference evidence="2 3" key="4">
    <citation type="journal article" date="2016" name="MSphere">
        <title>Complete Genome Sequence of Elephant Endotheliotropic Herpesvirus 4, the First Example of a GC-Rich Branch Proboscivirus.</title>
        <authorList>
            <person name="Ling P.D."/>
            <person name="Long S.Y."/>
            <person name="Fuery A."/>
            <person name="Peng R.S."/>
            <person name="Heaggans S.Y."/>
            <person name="Qin X."/>
            <person name="Worley K.C."/>
            <person name="Dugan S."/>
            <person name="Hayward G.S."/>
        </authorList>
    </citation>
    <scope>NUCLEOTIDE SEQUENCE [LARGE SCALE GENOMIC DNA]</scope>
    <source>
        <strain evidence="2">North American NAP69</strain>
    </source>
</reference>
<protein>
    <submittedName>
        <fullName evidence="2">G protein-coupled receptor-4B</fullName>
    </submittedName>
</protein>
<feature type="transmembrane region" description="Helical" evidence="1">
    <location>
        <begin position="92"/>
        <end position="111"/>
    </location>
</feature>
<name>A0A0S1TQI3_9BETA</name>
<dbReference type="GeneID" id="26196546"/>
<keyword evidence="1" id="KW-0472">Membrane</keyword>
<feature type="transmembrane region" description="Helical" evidence="1">
    <location>
        <begin position="56"/>
        <end position="80"/>
    </location>
</feature>
<dbReference type="Proteomes" id="UP000161618">
    <property type="component" value="Segment"/>
</dbReference>
<organism evidence="2 3">
    <name type="scientific">Elephant endotheliotropic herpesvirus 4</name>
    <dbReference type="NCBI Taxonomy" id="548914"/>
    <lineage>
        <taxon>Viruses</taxon>
        <taxon>Duplodnaviria</taxon>
        <taxon>Heunggongvirae</taxon>
        <taxon>Peploviricota</taxon>
        <taxon>Herviviricetes</taxon>
        <taxon>Herpesvirales</taxon>
        <taxon>Orthoherpesviridae</taxon>
        <taxon>Betaherpesvirinae</taxon>
        <taxon>Proboscivirus</taxon>
    </lineage>
</organism>
<keyword evidence="3" id="KW-1185">Reference proteome</keyword>
<feature type="transmembrane region" description="Helical" evidence="1">
    <location>
        <begin position="237"/>
        <end position="261"/>
    </location>
</feature>
<feature type="transmembrane region" description="Helical" evidence="1">
    <location>
        <begin position="160"/>
        <end position="181"/>
    </location>
</feature>
<feature type="transmembrane region" description="Helical" evidence="1">
    <location>
        <begin position="193"/>
        <end position="216"/>
    </location>
</feature>
<keyword evidence="1" id="KW-1133">Transmembrane helix</keyword>
<keyword evidence="2" id="KW-0675">Receptor</keyword>
<dbReference type="OrthoDB" id="24632at10239"/>
<reference evidence="3" key="3">
    <citation type="journal article" date="2014" name="J. Virol.">
        <title>Comparative genome analysis of four elephant endotheliotropic herpesviruses, EEHV3, EEHV4, EEHV5, and EEHV6, from cases of hemorrhagic disease or viremia.</title>
        <authorList>
            <person name="Zong JC"/>
            <person name="Latimer EM"/>
            <person name="Long SY"/>
            <person name="Richman LK"/>
            <person name="Heaggans SY"/>
            <person name="Hayward GS."/>
        </authorList>
    </citation>
    <scope>NUCLEOTIDE SEQUENCE [LARGE SCALE GENOMIC DNA]</scope>
</reference>
<sequence>MYVHFSANSTFYTSLFVTTGGAAMASSPSTAAAANVTLESMASAVVSLTFGQAWDFYLKCMAALGIVASLVLFCLILYVLMTHRDYPGSGIMPVQCYFCIGMALYLYLVFIVEPSTYLLTVFFGILSSWLFACLACHAVYCTTPPKHRDELNTCRMTMYIVLITLCQVLMATQYLILFSRFMSVNQVMMVFDFAALNMTIPIIVMIVTVCIIWMVPPPKSEDGDDDVPGTGAALGPTVFTTFLCWVIFFGVCASGIMLSWYEGYVMLTVFTSYLIYMVYGLTEVFNVIIWLDEQKRKSEGGYSPIGEDEEGEEETRGVQSVCTVTEDMIRPPEVGLGTRFWFGLWVYWFKLRSFFKNKKTQTPDERTALIC</sequence>
<gene>
    <name evidence="2" type="primary">E21</name>
</gene>
<evidence type="ECO:0000256" key="1">
    <source>
        <dbReference type="SAM" id="Phobius"/>
    </source>
</evidence>
<reference evidence="3" key="1">
    <citation type="journal article" date="2009" name="Vet. Pathol.">
        <title>Clinico-pathologic features of fatal disease attributed to new variants of endotheliotropic herpesviruses in two Asian elephants (Elephas maximus).</title>
        <authorList>
            <person name="Garner M.M."/>
            <person name="Helmick K."/>
            <person name="Ochsenreiter J."/>
            <person name="Richman L.K."/>
            <person name="Latimer E."/>
            <person name="Wise A.G."/>
            <person name="Maes R.K."/>
            <person name="Kiupel M."/>
            <person name="Nordhausen R.W."/>
            <person name="Zong J.C."/>
            <person name="Hayward G.S."/>
        </authorList>
    </citation>
    <scope>NUCLEOTIDE SEQUENCE [LARGE SCALE GENOMIC DNA]</scope>
</reference>
<feature type="transmembrane region" description="Helical" evidence="1">
    <location>
        <begin position="117"/>
        <end position="140"/>
    </location>
</feature>
<evidence type="ECO:0000313" key="2">
    <source>
        <dbReference type="EMBL" id="ALM25957.1"/>
    </source>
</evidence>
<dbReference type="KEGG" id="vg:26196546"/>
<evidence type="ECO:0000313" key="3">
    <source>
        <dbReference type="Proteomes" id="UP000161618"/>
    </source>
</evidence>
<reference evidence="2 3" key="5">
    <citation type="journal article" date="2016" name="MSphere">
        <title>Comparison of the Gene Coding Contents and Other Unusual Features of the GC-Rich and AT-Rich Branch Probosciviruses.</title>
        <authorList>
            <person name="Ling P.D."/>
            <person name="Long S.Y."/>
            <person name="Zong J.C."/>
            <person name="Heaggans S.Y."/>
            <person name="Qin X."/>
            <person name="Hayward G.S."/>
        </authorList>
    </citation>
    <scope>NUCLEOTIDE SEQUENCE [LARGE SCALE GENOMIC DNA]</scope>
    <source>
        <strain evidence="2">North American NAP69</strain>
    </source>
</reference>